<evidence type="ECO:0000313" key="18">
    <source>
        <dbReference type="Proteomes" id="UP000294914"/>
    </source>
</evidence>
<evidence type="ECO:0000313" key="17">
    <source>
        <dbReference type="EMBL" id="TDY01556.1"/>
    </source>
</evidence>
<keyword evidence="10" id="KW-0408">Iron</keyword>
<feature type="domain" description="Radical SAM core" evidence="16">
    <location>
        <begin position="105"/>
        <end position="328"/>
    </location>
</feature>
<dbReference type="SFLD" id="SFLDS00029">
    <property type="entry name" value="Radical_SAM"/>
    <property type="match status" value="1"/>
</dbReference>
<dbReference type="GO" id="GO:0051539">
    <property type="term" value="F:4 iron, 4 sulfur cluster binding"/>
    <property type="evidence" value="ECO:0007669"/>
    <property type="project" value="UniProtKB-KW"/>
</dbReference>
<evidence type="ECO:0000256" key="8">
    <source>
        <dbReference type="ARBA" id="ARBA00022723"/>
    </source>
</evidence>
<protein>
    <recommendedName>
        <fullName evidence="5">L-lysine 2,3-aminomutase</fullName>
    </recommendedName>
    <alternativeName>
        <fullName evidence="13">EF-P post-translational modification enzyme B</fullName>
    </alternativeName>
</protein>
<dbReference type="RefSeq" id="WP_134082699.1">
    <property type="nucleotide sequence ID" value="NZ_SOQX01000003.1"/>
</dbReference>
<keyword evidence="8 14" id="KW-0479">Metal-binding</keyword>
<keyword evidence="7" id="KW-0949">S-adenosyl-L-methionine</keyword>
<dbReference type="AlphaFoldDB" id="A0A4R8IL98"/>
<dbReference type="EMBL" id="SOQX01000003">
    <property type="protein sequence ID" value="TDY01556.1"/>
    <property type="molecule type" value="Genomic_DNA"/>
</dbReference>
<evidence type="ECO:0000256" key="10">
    <source>
        <dbReference type="ARBA" id="ARBA00023004"/>
    </source>
</evidence>
<keyword evidence="9 15" id="KW-0663">Pyridoxal phosphate</keyword>
<dbReference type="PANTHER" id="PTHR30538:SF1">
    <property type="entry name" value="L-LYSINE 2,3-AMINOMUTASE"/>
    <property type="match status" value="1"/>
</dbReference>
<dbReference type="GO" id="GO:0016853">
    <property type="term" value="F:isomerase activity"/>
    <property type="evidence" value="ECO:0007669"/>
    <property type="project" value="UniProtKB-KW"/>
</dbReference>
<comment type="similarity">
    <text evidence="4">Belongs to the radical SAM superfamily. KamA family.</text>
</comment>
<comment type="catalytic activity">
    <reaction evidence="1">
        <text>L-lysine = D-beta-lysine</text>
        <dbReference type="Rhea" id="RHEA:44148"/>
        <dbReference type="ChEBI" id="CHEBI:32551"/>
        <dbReference type="ChEBI" id="CHEBI:84138"/>
    </reaction>
</comment>
<evidence type="ECO:0000256" key="14">
    <source>
        <dbReference type="PIRSR" id="PIRSR004911-1"/>
    </source>
</evidence>
<organism evidence="17 18">
    <name type="scientific">Thiohalophilus thiocyanatoxydans</name>
    <dbReference type="NCBI Taxonomy" id="381308"/>
    <lineage>
        <taxon>Bacteria</taxon>
        <taxon>Pseudomonadati</taxon>
        <taxon>Pseudomonadota</taxon>
        <taxon>Gammaproteobacteria</taxon>
        <taxon>Thiohalomonadales</taxon>
        <taxon>Thiohalophilaceae</taxon>
        <taxon>Thiohalophilus</taxon>
    </lineage>
</organism>
<dbReference type="SFLD" id="SFLDG01070">
    <property type="entry name" value="PLP-dependent"/>
    <property type="match status" value="1"/>
</dbReference>
<dbReference type="InterPro" id="IPR022462">
    <property type="entry name" value="EpmB"/>
</dbReference>
<evidence type="ECO:0000256" key="15">
    <source>
        <dbReference type="PIRSR" id="PIRSR603739-50"/>
    </source>
</evidence>
<evidence type="ECO:0000256" key="9">
    <source>
        <dbReference type="ARBA" id="ARBA00022898"/>
    </source>
</evidence>
<feature type="binding site" evidence="14">
    <location>
        <position position="123"/>
    </location>
    <ligand>
        <name>[4Fe-4S] cluster</name>
        <dbReference type="ChEBI" id="CHEBI:49883"/>
        <note>4Fe-4S-S-AdoMet</note>
    </ligand>
</feature>
<evidence type="ECO:0000256" key="5">
    <source>
        <dbReference type="ARBA" id="ARBA00022363"/>
    </source>
</evidence>
<comment type="cofactor">
    <cofactor evidence="2 15">
        <name>pyridoxal 5'-phosphate</name>
        <dbReference type="ChEBI" id="CHEBI:597326"/>
    </cofactor>
</comment>
<dbReference type="InterPro" id="IPR003739">
    <property type="entry name" value="Lys_aminomutase/Glu_NH3_mut"/>
</dbReference>
<proteinExistence type="inferred from homology"/>
<dbReference type="Pfam" id="PF04055">
    <property type="entry name" value="Radical_SAM"/>
    <property type="match status" value="1"/>
</dbReference>
<feature type="binding site" evidence="14">
    <location>
        <position position="119"/>
    </location>
    <ligand>
        <name>[4Fe-4S] cluster</name>
        <dbReference type="ChEBI" id="CHEBI:49883"/>
        <note>4Fe-4S-S-AdoMet</note>
    </ligand>
</feature>
<dbReference type="InterPro" id="IPR058240">
    <property type="entry name" value="rSAM_sf"/>
</dbReference>
<dbReference type="SFLD" id="SFLDF00314">
    <property type="entry name" value="L-lysine_2_3-aminomutase_(yjeK"/>
    <property type="match status" value="1"/>
</dbReference>
<feature type="modified residue" description="N6-(pyridoxal phosphate)lysine" evidence="15">
    <location>
        <position position="331"/>
    </location>
</feature>
<evidence type="ECO:0000256" key="2">
    <source>
        <dbReference type="ARBA" id="ARBA00001933"/>
    </source>
</evidence>
<evidence type="ECO:0000256" key="6">
    <source>
        <dbReference type="ARBA" id="ARBA00022485"/>
    </source>
</evidence>
<evidence type="ECO:0000256" key="1">
    <source>
        <dbReference type="ARBA" id="ARBA00001352"/>
    </source>
</evidence>
<dbReference type="PIRSF" id="PIRSF004911">
    <property type="entry name" value="DUF160"/>
    <property type="match status" value="1"/>
</dbReference>
<dbReference type="CDD" id="cd01335">
    <property type="entry name" value="Radical_SAM"/>
    <property type="match status" value="1"/>
</dbReference>
<evidence type="ECO:0000256" key="4">
    <source>
        <dbReference type="ARBA" id="ARBA00008703"/>
    </source>
</evidence>
<evidence type="ECO:0000256" key="7">
    <source>
        <dbReference type="ARBA" id="ARBA00022691"/>
    </source>
</evidence>
<dbReference type="InterPro" id="IPR013785">
    <property type="entry name" value="Aldolase_TIM"/>
</dbReference>
<evidence type="ECO:0000256" key="12">
    <source>
        <dbReference type="ARBA" id="ARBA00023235"/>
    </source>
</evidence>
<dbReference type="InterPro" id="IPR007197">
    <property type="entry name" value="rSAM"/>
</dbReference>
<dbReference type="Proteomes" id="UP000294914">
    <property type="component" value="Unassembled WGS sequence"/>
</dbReference>
<feature type="binding site" evidence="14">
    <location>
        <position position="126"/>
    </location>
    <ligand>
        <name>[4Fe-4S] cluster</name>
        <dbReference type="ChEBI" id="CHEBI:49883"/>
        <note>4Fe-4S-S-AdoMet</note>
    </ligand>
</feature>
<evidence type="ECO:0000256" key="13">
    <source>
        <dbReference type="ARBA" id="ARBA00030756"/>
    </source>
</evidence>
<dbReference type="Gene3D" id="3.20.20.70">
    <property type="entry name" value="Aldolase class I"/>
    <property type="match status" value="1"/>
</dbReference>
<accession>A0A4R8IL98</accession>
<dbReference type="PANTHER" id="PTHR30538">
    <property type="entry name" value="LYSINE 2,3-AMINOMUTASE-RELATED"/>
    <property type="match status" value="1"/>
</dbReference>
<keyword evidence="12" id="KW-0413">Isomerase</keyword>
<keyword evidence="11 14" id="KW-0411">Iron-sulfur</keyword>
<dbReference type="PROSITE" id="PS51918">
    <property type="entry name" value="RADICAL_SAM"/>
    <property type="match status" value="1"/>
</dbReference>
<dbReference type="NCBIfam" id="TIGR00238">
    <property type="entry name" value="KamA family radical SAM protein"/>
    <property type="match status" value="1"/>
</dbReference>
<evidence type="ECO:0000256" key="3">
    <source>
        <dbReference type="ARBA" id="ARBA00001966"/>
    </source>
</evidence>
<name>A0A4R8IL98_9GAMM</name>
<dbReference type="OrthoDB" id="9770937at2"/>
<sequence length="335" mass="37004">MITRTPPRWHTVDWQKSLARAIRDPRQLLEQLALPADLLPAARAGAEDFPLLVPHSYVARMQPGNPQDPLLRQVLPLEAELQNVPGYVADPVGDLPAMARPGLLHKYHGRALVVTTGACGIHCRYCFRRHFPYQEANPMPDRWQQVREYLAADESIEELILSGGDPLSLSDQRLAGLLDAVQSIPHLKRLRLHTRYPIILPERLTADLLQLLQQAPQAVIMVIHANHANELDSGVTAALAPYRQAGISLLNQAVLLRGVNDSEAALSGLSEALFEAGVLPYYLHQLDPVQGAAHFAVPDTRARGLHTALRARLPGYLVPRLVREMPGETAKSPLI</sequence>
<evidence type="ECO:0000256" key="11">
    <source>
        <dbReference type="ARBA" id="ARBA00023014"/>
    </source>
</evidence>
<keyword evidence="18" id="KW-1185">Reference proteome</keyword>
<evidence type="ECO:0000259" key="16">
    <source>
        <dbReference type="PROSITE" id="PS51918"/>
    </source>
</evidence>
<dbReference type="SUPFAM" id="SSF102114">
    <property type="entry name" value="Radical SAM enzymes"/>
    <property type="match status" value="1"/>
</dbReference>
<gene>
    <name evidence="17" type="ORF">EDC23_1445</name>
</gene>
<reference evidence="17 18" key="1">
    <citation type="submission" date="2019-03" db="EMBL/GenBank/DDBJ databases">
        <title>Genomic Encyclopedia of Type Strains, Phase IV (KMG-IV): sequencing the most valuable type-strain genomes for metagenomic binning, comparative biology and taxonomic classification.</title>
        <authorList>
            <person name="Goeker M."/>
        </authorList>
    </citation>
    <scope>NUCLEOTIDE SEQUENCE [LARGE SCALE GENOMIC DNA]</scope>
    <source>
        <strain evidence="17 18">DSM 16326</strain>
    </source>
</reference>
<keyword evidence="6 14" id="KW-0004">4Fe-4S</keyword>
<comment type="caution">
    <text evidence="17">The sequence shown here is derived from an EMBL/GenBank/DDBJ whole genome shotgun (WGS) entry which is preliminary data.</text>
</comment>
<dbReference type="NCBIfam" id="TIGR03821">
    <property type="entry name" value="EFP_modif_epmB"/>
    <property type="match status" value="1"/>
</dbReference>
<comment type="cofactor">
    <cofactor evidence="3">
        <name>[4Fe-4S] cluster</name>
        <dbReference type="ChEBI" id="CHEBI:49883"/>
    </cofactor>
</comment>
<dbReference type="GO" id="GO:0046872">
    <property type="term" value="F:metal ion binding"/>
    <property type="evidence" value="ECO:0007669"/>
    <property type="project" value="UniProtKB-KW"/>
</dbReference>